<proteinExistence type="inferred from homology"/>
<dbReference type="InterPro" id="IPR000847">
    <property type="entry name" value="LysR_HTH_N"/>
</dbReference>
<dbReference type="PANTHER" id="PTHR30126">
    <property type="entry name" value="HTH-TYPE TRANSCRIPTIONAL REGULATOR"/>
    <property type="match status" value="1"/>
</dbReference>
<evidence type="ECO:0000313" key="5">
    <source>
        <dbReference type="EMBL" id="VVO03227.1"/>
    </source>
</evidence>
<evidence type="ECO:0000256" key="4">
    <source>
        <dbReference type="ARBA" id="ARBA00023163"/>
    </source>
</evidence>
<dbReference type="GO" id="GO:0000976">
    <property type="term" value="F:transcription cis-regulatory region binding"/>
    <property type="evidence" value="ECO:0007669"/>
    <property type="project" value="TreeGrafter"/>
</dbReference>
<dbReference type="Gene3D" id="1.10.10.10">
    <property type="entry name" value="Winged helix-like DNA-binding domain superfamily/Winged helix DNA-binding domain"/>
    <property type="match status" value="1"/>
</dbReference>
<dbReference type="InterPro" id="IPR036388">
    <property type="entry name" value="WH-like_DNA-bd_sf"/>
</dbReference>
<sequence length="303" mass="32348">MDVTDLKVVDAVARHGSMNKAASELNTVQSNVSARIRSLEDELGVALFQRSARGVQVTPAGRRILPFAARLSRLLSDASCAARDDGHPKGVFEIGTLETTLALRLPRLIAKFAKAYPEVRPVIRTGTTCSLIQGVIDCKLEGAFVVGPVNHPELLSEQAFREELVLVTSCAIDTLDALATVDNLKTVVFRIGCSYRQRLDSLLANLGILAPEPLEFGSIEAIIACVSAGVGVTLLPKGVVASALREGLVNVHELAPEIADVETVFVRRLDGYFSSALSTFLDSVRLDGVTQVAMPHPAVHSSA</sequence>
<dbReference type="Pfam" id="PF00126">
    <property type="entry name" value="HTH_1"/>
    <property type="match status" value="1"/>
</dbReference>
<reference evidence="5 6" key="1">
    <citation type="submission" date="2019-09" db="EMBL/GenBank/DDBJ databases">
        <authorList>
            <person name="Chandra G."/>
            <person name="Truman W A."/>
        </authorList>
    </citation>
    <scope>NUCLEOTIDE SEQUENCE [LARGE SCALE GENOMIC DNA]</scope>
    <source>
        <strain evidence="5">PS704</strain>
    </source>
</reference>
<dbReference type="Proteomes" id="UP000326557">
    <property type="component" value="Unassembled WGS sequence"/>
</dbReference>
<name>A0A5E6TAV6_PSEFL</name>
<dbReference type="InterPro" id="IPR005119">
    <property type="entry name" value="LysR_subst-bd"/>
</dbReference>
<dbReference type="GO" id="GO:0003700">
    <property type="term" value="F:DNA-binding transcription factor activity"/>
    <property type="evidence" value="ECO:0007669"/>
    <property type="project" value="InterPro"/>
</dbReference>
<evidence type="ECO:0000256" key="3">
    <source>
        <dbReference type="ARBA" id="ARBA00023125"/>
    </source>
</evidence>
<dbReference type="SUPFAM" id="SSF53850">
    <property type="entry name" value="Periplasmic binding protein-like II"/>
    <property type="match status" value="1"/>
</dbReference>
<comment type="similarity">
    <text evidence="1">Belongs to the LysR transcriptional regulatory family.</text>
</comment>
<evidence type="ECO:0000256" key="1">
    <source>
        <dbReference type="ARBA" id="ARBA00009437"/>
    </source>
</evidence>
<keyword evidence="2" id="KW-0805">Transcription regulation</keyword>
<dbReference type="PANTHER" id="PTHR30126:SF40">
    <property type="entry name" value="HTH-TYPE TRANSCRIPTIONAL REGULATOR GLTR"/>
    <property type="match status" value="1"/>
</dbReference>
<dbReference type="EMBL" id="CABVHP010000007">
    <property type="protein sequence ID" value="VVO03227.1"/>
    <property type="molecule type" value="Genomic_DNA"/>
</dbReference>
<evidence type="ECO:0000313" key="6">
    <source>
        <dbReference type="Proteomes" id="UP000326557"/>
    </source>
</evidence>
<dbReference type="OrthoDB" id="464481at2"/>
<dbReference type="Gene3D" id="3.40.190.290">
    <property type="match status" value="1"/>
</dbReference>
<dbReference type="AlphaFoldDB" id="A0A5E6TAV6"/>
<dbReference type="PRINTS" id="PR00039">
    <property type="entry name" value="HTHLYSR"/>
</dbReference>
<keyword evidence="3" id="KW-0238">DNA-binding</keyword>
<dbReference type="SUPFAM" id="SSF46785">
    <property type="entry name" value="Winged helix' DNA-binding domain"/>
    <property type="match status" value="1"/>
</dbReference>
<organism evidence="5 6">
    <name type="scientific">Pseudomonas fluorescens</name>
    <dbReference type="NCBI Taxonomy" id="294"/>
    <lineage>
        <taxon>Bacteria</taxon>
        <taxon>Pseudomonadati</taxon>
        <taxon>Pseudomonadota</taxon>
        <taxon>Gammaproteobacteria</taxon>
        <taxon>Pseudomonadales</taxon>
        <taxon>Pseudomonadaceae</taxon>
        <taxon>Pseudomonas</taxon>
    </lineage>
</organism>
<gene>
    <name evidence="5" type="primary">gltR_3</name>
    <name evidence="5" type="ORF">PS704_02832</name>
</gene>
<accession>A0A5E6TAV6</accession>
<dbReference type="PROSITE" id="PS50931">
    <property type="entry name" value="HTH_LYSR"/>
    <property type="match status" value="1"/>
</dbReference>
<dbReference type="InterPro" id="IPR036390">
    <property type="entry name" value="WH_DNA-bd_sf"/>
</dbReference>
<evidence type="ECO:0000256" key="2">
    <source>
        <dbReference type="ARBA" id="ARBA00023015"/>
    </source>
</evidence>
<dbReference type="Pfam" id="PF03466">
    <property type="entry name" value="LysR_substrate"/>
    <property type="match status" value="1"/>
</dbReference>
<dbReference type="RefSeq" id="WP_150631969.1">
    <property type="nucleotide sequence ID" value="NZ_CABVHI010000017.1"/>
</dbReference>
<keyword evidence="4" id="KW-0804">Transcription</keyword>
<dbReference type="FunFam" id="1.10.10.10:FF:000001">
    <property type="entry name" value="LysR family transcriptional regulator"/>
    <property type="match status" value="1"/>
</dbReference>
<protein>
    <submittedName>
        <fullName evidence="5">HTH-type transcriptional regulator GltR</fullName>
    </submittedName>
</protein>